<name>A0A1H3LJI9_9RHOB</name>
<gene>
    <name evidence="8" type="ORF">SAMN05444340_11337</name>
</gene>
<feature type="transmembrane region" description="Helical" evidence="6">
    <location>
        <begin position="136"/>
        <end position="159"/>
    </location>
</feature>
<keyword evidence="4 6" id="KW-1133">Transmembrane helix</keyword>
<evidence type="ECO:0000313" key="8">
    <source>
        <dbReference type="EMBL" id="SDY64309.1"/>
    </source>
</evidence>
<dbReference type="PANTHER" id="PTHR43124">
    <property type="entry name" value="PURINE EFFLUX PUMP PBUE"/>
    <property type="match status" value="1"/>
</dbReference>
<sequence>MTYFQSLSAAGFAATAISFGPARMSFGLFVPEFRSAFSMSTSQVGLVASLGFAGFFVALLIAQFLLNRKGPEAPVLSGLLAATIGLGIVALAPNVGVLATGVFLAASSAGFAWTPFNDAVHRKVRDADRPAALSEVSTGTSLGIALAGMVALAMVLAGIDWRVCWAVFAVASAVALVANWAALRHVEKSPESVPREGWRDLLGIASLPLFAIAFVFGVTSAVFISFAPERFADAGGVPGMSEDAAPALVFIFYGVFGLAGLVTGRARDVIGLSWLLRVLMATGAASLALAALLPSSWIGLISSAGLQGINVMMTSAVLAFWSERLFPRFPSLGFTAALLATAAGNVVGPALAGVASSTSGASATFLGTAAMPLLVAMFIRDRWVTEQPDAADCAGKSA</sequence>
<feature type="transmembrane region" description="Helical" evidence="6">
    <location>
        <begin position="333"/>
        <end position="355"/>
    </location>
</feature>
<dbReference type="OrthoDB" id="2957247at2"/>
<dbReference type="SUPFAM" id="SSF103473">
    <property type="entry name" value="MFS general substrate transporter"/>
    <property type="match status" value="1"/>
</dbReference>
<keyword evidence="2" id="KW-1003">Cell membrane</keyword>
<evidence type="ECO:0000256" key="6">
    <source>
        <dbReference type="SAM" id="Phobius"/>
    </source>
</evidence>
<feature type="transmembrane region" description="Helical" evidence="6">
    <location>
        <begin position="244"/>
        <end position="262"/>
    </location>
</feature>
<feature type="transmembrane region" description="Helical" evidence="6">
    <location>
        <begin position="165"/>
        <end position="183"/>
    </location>
</feature>
<evidence type="ECO:0000256" key="1">
    <source>
        <dbReference type="ARBA" id="ARBA00004651"/>
    </source>
</evidence>
<dbReference type="Gene3D" id="1.20.1250.20">
    <property type="entry name" value="MFS general substrate transporter like domains"/>
    <property type="match status" value="2"/>
</dbReference>
<dbReference type="GO" id="GO:0022857">
    <property type="term" value="F:transmembrane transporter activity"/>
    <property type="evidence" value="ECO:0007669"/>
    <property type="project" value="InterPro"/>
</dbReference>
<dbReference type="InterPro" id="IPR036259">
    <property type="entry name" value="MFS_trans_sf"/>
</dbReference>
<evidence type="ECO:0000256" key="2">
    <source>
        <dbReference type="ARBA" id="ARBA00022475"/>
    </source>
</evidence>
<dbReference type="STRING" id="321339.SAMN05444340_11337"/>
<evidence type="ECO:0000256" key="3">
    <source>
        <dbReference type="ARBA" id="ARBA00022692"/>
    </source>
</evidence>
<keyword evidence="3 6" id="KW-0812">Transmembrane</keyword>
<protein>
    <submittedName>
        <fullName evidence="8">Predicted arabinose efflux permease, MFS family</fullName>
    </submittedName>
</protein>
<feature type="transmembrane region" description="Helical" evidence="6">
    <location>
        <begin position="98"/>
        <end position="116"/>
    </location>
</feature>
<dbReference type="Pfam" id="PF07690">
    <property type="entry name" value="MFS_1"/>
    <property type="match status" value="1"/>
</dbReference>
<proteinExistence type="predicted"/>
<feature type="transmembrane region" description="Helical" evidence="6">
    <location>
        <begin position="361"/>
        <end position="379"/>
    </location>
</feature>
<dbReference type="Proteomes" id="UP000199286">
    <property type="component" value="Unassembled WGS sequence"/>
</dbReference>
<evidence type="ECO:0000256" key="4">
    <source>
        <dbReference type="ARBA" id="ARBA00022989"/>
    </source>
</evidence>
<dbReference type="AlphaFoldDB" id="A0A1H3LJI9"/>
<dbReference type="InterPro" id="IPR020846">
    <property type="entry name" value="MFS_dom"/>
</dbReference>
<evidence type="ECO:0000256" key="5">
    <source>
        <dbReference type="ARBA" id="ARBA00023136"/>
    </source>
</evidence>
<accession>A0A1H3LJI9</accession>
<organism evidence="8 9">
    <name type="scientific">Citreimonas salinaria</name>
    <dbReference type="NCBI Taxonomy" id="321339"/>
    <lineage>
        <taxon>Bacteria</taxon>
        <taxon>Pseudomonadati</taxon>
        <taxon>Pseudomonadota</taxon>
        <taxon>Alphaproteobacteria</taxon>
        <taxon>Rhodobacterales</taxon>
        <taxon>Roseobacteraceae</taxon>
        <taxon>Citreimonas</taxon>
    </lineage>
</organism>
<dbReference type="InterPro" id="IPR050189">
    <property type="entry name" value="MFS_Efflux_Transporters"/>
</dbReference>
<evidence type="ECO:0000259" key="7">
    <source>
        <dbReference type="PROSITE" id="PS50850"/>
    </source>
</evidence>
<feature type="transmembrane region" description="Helical" evidence="6">
    <location>
        <begin position="299"/>
        <end position="321"/>
    </location>
</feature>
<feature type="transmembrane region" description="Helical" evidence="6">
    <location>
        <begin position="274"/>
        <end position="293"/>
    </location>
</feature>
<evidence type="ECO:0000313" key="9">
    <source>
        <dbReference type="Proteomes" id="UP000199286"/>
    </source>
</evidence>
<dbReference type="RefSeq" id="WP_089884282.1">
    <property type="nucleotide sequence ID" value="NZ_FNPF01000013.1"/>
</dbReference>
<keyword evidence="5 6" id="KW-0472">Membrane</keyword>
<feature type="transmembrane region" description="Helical" evidence="6">
    <location>
        <begin position="73"/>
        <end position="92"/>
    </location>
</feature>
<feature type="transmembrane region" description="Helical" evidence="6">
    <location>
        <begin position="43"/>
        <end position="66"/>
    </location>
</feature>
<feature type="domain" description="Major facilitator superfamily (MFS) profile" evidence="7">
    <location>
        <begin position="6"/>
        <end position="384"/>
    </location>
</feature>
<dbReference type="PANTHER" id="PTHR43124:SF3">
    <property type="entry name" value="CHLORAMPHENICOL EFFLUX PUMP RV0191"/>
    <property type="match status" value="1"/>
</dbReference>
<keyword evidence="9" id="KW-1185">Reference proteome</keyword>
<comment type="subcellular location">
    <subcellularLocation>
        <location evidence="1">Cell membrane</location>
        <topology evidence="1">Multi-pass membrane protein</topology>
    </subcellularLocation>
</comment>
<dbReference type="GO" id="GO:0005886">
    <property type="term" value="C:plasma membrane"/>
    <property type="evidence" value="ECO:0007669"/>
    <property type="project" value="UniProtKB-SubCell"/>
</dbReference>
<dbReference type="PROSITE" id="PS50850">
    <property type="entry name" value="MFS"/>
    <property type="match status" value="1"/>
</dbReference>
<dbReference type="EMBL" id="FNPF01000013">
    <property type="protein sequence ID" value="SDY64309.1"/>
    <property type="molecule type" value="Genomic_DNA"/>
</dbReference>
<reference evidence="8 9" key="1">
    <citation type="submission" date="2016-10" db="EMBL/GenBank/DDBJ databases">
        <authorList>
            <person name="de Groot N.N."/>
        </authorList>
    </citation>
    <scope>NUCLEOTIDE SEQUENCE [LARGE SCALE GENOMIC DNA]</scope>
    <source>
        <strain evidence="8 9">DSM 26880</strain>
    </source>
</reference>
<feature type="transmembrane region" description="Helical" evidence="6">
    <location>
        <begin position="204"/>
        <end position="224"/>
    </location>
</feature>
<dbReference type="InterPro" id="IPR011701">
    <property type="entry name" value="MFS"/>
</dbReference>